<gene>
    <name evidence="8" type="primary">LOC102831378</name>
</gene>
<name>A0A9B0TUS1_CHRAS</name>
<evidence type="ECO:0000259" key="6">
    <source>
        <dbReference type="Pfam" id="PF00685"/>
    </source>
</evidence>
<dbReference type="OrthoDB" id="205623at2759"/>
<dbReference type="Proteomes" id="UP000504623">
    <property type="component" value="Unplaced"/>
</dbReference>
<evidence type="ECO:0000256" key="5">
    <source>
        <dbReference type="RuleBase" id="RU361155"/>
    </source>
</evidence>
<proteinExistence type="inferred from homology"/>
<dbReference type="RefSeq" id="XP_006868145.1">
    <property type="nucleotide sequence ID" value="XM_006868083.1"/>
</dbReference>
<feature type="domain" description="Sulfotransferase" evidence="6">
    <location>
        <begin position="34"/>
        <end position="277"/>
    </location>
</feature>
<evidence type="ECO:0000256" key="3">
    <source>
        <dbReference type="ARBA" id="ARBA00022490"/>
    </source>
</evidence>
<dbReference type="PANTHER" id="PTHR11783">
    <property type="entry name" value="SULFOTRANSFERASE SULT"/>
    <property type="match status" value="1"/>
</dbReference>
<protein>
    <recommendedName>
        <fullName evidence="5">Sulfotransferase</fullName>
        <ecNumber evidence="5">2.8.2.-</ecNumber>
    </recommendedName>
</protein>
<evidence type="ECO:0000256" key="1">
    <source>
        <dbReference type="ARBA" id="ARBA00004496"/>
    </source>
</evidence>
<evidence type="ECO:0000256" key="4">
    <source>
        <dbReference type="ARBA" id="ARBA00022679"/>
    </source>
</evidence>
<evidence type="ECO:0000256" key="2">
    <source>
        <dbReference type="ARBA" id="ARBA00005771"/>
    </source>
</evidence>
<keyword evidence="4 5" id="KW-0808">Transferase</keyword>
<dbReference type="AlphaFoldDB" id="A0A9B0TUS1"/>
<dbReference type="FunFam" id="3.40.50.300:FF:000433">
    <property type="entry name" value="Estrogen sulfotransferase"/>
    <property type="match status" value="1"/>
</dbReference>
<dbReference type="EC" id="2.8.2.-" evidence="5"/>
<dbReference type="SUPFAM" id="SSF52540">
    <property type="entry name" value="P-loop containing nucleoside triphosphate hydrolases"/>
    <property type="match status" value="1"/>
</dbReference>
<dbReference type="Pfam" id="PF00685">
    <property type="entry name" value="Sulfotransfer_1"/>
    <property type="match status" value="1"/>
</dbReference>
<evidence type="ECO:0000313" key="7">
    <source>
        <dbReference type="Proteomes" id="UP000504623"/>
    </source>
</evidence>
<organism evidence="7 8">
    <name type="scientific">Chrysochloris asiatica</name>
    <name type="common">Cape golden mole</name>
    <dbReference type="NCBI Taxonomy" id="185453"/>
    <lineage>
        <taxon>Eukaryota</taxon>
        <taxon>Metazoa</taxon>
        <taxon>Chordata</taxon>
        <taxon>Craniata</taxon>
        <taxon>Vertebrata</taxon>
        <taxon>Euteleostomi</taxon>
        <taxon>Mammalia</taxon>
        <taxon>Eutheria</taxon>
        <taxon>Afrotheria</taxon>
        <taxon>Chrysochloridae</taxon>
        <taxon>Chrysochlorinae</taxon>
        <taxon>Chrysochloris</taxon>
    </lineage>
</organism>
<sequence>MATDYLWFEGIPLPTSGFNIEDMKRNRDEFVVRDEDVIMVTYPKSGSHWLAEIVSLIYSKGDISWVQSVALWYRTPWIESIHGAESIPKEQGPRMYSSHLPIQLFPKSLFVSKAKVIYLIRNPRDIITSGYHFFKALKTVKNPESFEQYLEWFLQGNVIFGSWFDHIQGWLSMKGKENFLIISYEELQQDTRATVERISQFLGKELSPEEFNSILKNVSFEVMKENKMSNFSLVPEMFMDHTKGKLMRKGISGDWKNHFTVAQSEAFDQIYKEKMGSLPRGLFPWE</sequence>
<evidence type="ECO:0000313" key="8">
    <source>
        <dbReference type="RefSeq" id="XP_006868145.1"/>
    </source>
</evidence>
<dbReference type="GeneID" id="102831378"/>
<dbReference type="GO" id="GO:0008146">
    <property type="term" value="F:sulfotransferase activity"/>
    <property type="evidence" value="ECO:0007669"/>
    <property type="project" value="InterPro"/>
</dbReference>
<keyword evidence="7" id="KW-1185">Reference proteome</keyword>
<keyword evidence="3" id="KW-0963">Cytoplasm</keyword>
<dbReference type="InterPro" id="IPR027417">
    <property type="entry name" value="P-loop_NTPase"/>
</dbReference>
<accession>A0A9B0TUS1</accession>
<comment type="subcellular location">
    <subcellularLocation>
        <location evidence="1">Cytoplasm</location>
    </subcellularLocation>
</comment>
<dbReference type="InterPro" id="IPR000863">
    <property type="entry name" value="Sulfotransferase_dom"/>
</dbReference>
<dbReference type="Gene3D" id="3.40.50.300">
    <property type="entry name" value="P-loop containing nucleotide triphosphate hydrolases"/>
    <property type="match status" value="1"/>
</dbReference>
<comment type="similarity">
    <text evidence="2 5">Belongs to the sulfotransferase 1 family.</text>
</comment>
<reference evidence="8" key="1">
    <citation type="submission" date="2025-08" db="UniProtKB">
        <authorList>
            <consortium name="RefSeq"/>
        </authorList>
    </citation>
    <scope>IDENTIFICATION</scope>
    <source>
        <tissue evidence="8">Spleen</tissue>
    </source>
</reference>
<dbReference type="GO" id="GO:0005737">
    <property type="term" value="C:cytoplasm"/>
    <property type="evidence" value="ECO:0007669"/>
    <property type="project" value="UniProtKB-SubCell"/>
</dbReference>